<feature type="region of interest" description="Disordered" evidence="3">
    <location>
        <begin position="821"/>
        <end position="859"/>
    </location>
</feature>
<evidence type="ECO:0000256" key="2">
    <source>
        <dbReference type="SAM" id="Coils"/>
    </source>
</evidence>
<dbReference type="SUPFAM" id="SSF56219">
    <property type="entry name" value="DNase I-like"/>
    <property type="match status" value="1"/>
</dbReference>
<feature type="compositionally biased region" description="Polar residues" evidence="3">
    <location>
        <begin position="207"/>
        <end position="220"/>
    </location>
</feature>
<keyword evidence="4" id="KW-1133">Transmembrane helix</keyword>
<dbReference type="GO" id="GO:0046856">
    <property type="term" value="P:phosphatidylinositol dephosphorylation"/>
    <property type="evidence" value="ECO:0007669"/>
    <property type="project" value="InterPro"/>
</dbReference>
<feature type="compositionally biased region" description="Basic and acidic residues" evidence="3">
    <location>
        <begin position="1013"/>
        <end position="1022"/>
    </location>
</feature>
<dbReference type="PANTHER" id="PTHR11200">
    <property type="entry name" value="INOSITOL 5-PHOSPHATASE"/>
    <property type="match status" value="1"/>
</dbReference>
<feature type="region of interest" description="Disordered" evidence="3">
    <location>
        <begin position="198"/>
        <end position="226"/>
    </location>
</feature>
<keyword evidence="4" id="KW-0812">Transmembrane</keyword>
<evidence type="ECO:0000256" key="4">
    <source>
        <dbReference type="SAM" id="Phobius"/>
    </source>
</evidence>
<dbReference type="InterPro" id="IPR000300">
    <property type="entry name" value="IPPc"/>
</dbReference>
<feature type="compositionally biased region" description="Basic and acidic residues" evidence="3">
    <location>
        <begin position="848"/>
        <end position="857"/>
    </location>
</feature>
<feature type="region of interest" description="Disordered" evidence="3">
    <location>
        <begin position="951"/>
        <end position="997"/>
    </location>
</feature>
<evidence type="ECO:0000313" key="6">
    <source>
        <dbReference type="EMBL" id="CAD8228397.1"/>
    </source>
</evidence>
<sequence length="1061" mass="112999">MWGLDAARSAPDNVRRAVVSSHRSLKSRVSHDVDACLALRCCPGSARLTTKWLLIFWVAVFFCVELALATVLFVLDVFGVGQTFADNCSSWIADQLGNWTTWDGSSCDASSSDYCPCNVACAIADGEVRGPSDEGVEHLDVASYVLTISIVAIELGCLLIITLKITKPLFKLEKSVSQIVAAAEATEAEDAMRHAAIGVDSEDVENGVSQPEETNDSTPRQVRGPSDFSYELDALGAKDRKKAEVRRRVRTGGEQLTASGQQVDEDEMVIEEELWIETETMPGDLARLHVSLNLLLRRMQALQRQRAMLRAQLIASLRSECHARRELHELKCQVAATESAARQGGNASASPEANPEHRAVGRLLPPLRAKPKDAPISLFCATWNVGEARPPDVLPSLLHHALEARADVVAIAVQECTFKHGLTRNKKRALGGGGSGGAGVVSVQEHMADVIQTTLGHAYGLVDAANILDGSDSVRSNVVGTVLGSPDAAGIRIFVFAHACHHAFVAPMGVSSVTTGVGGIGYNKGAVAVSVKVRNTRILFVGSHLAAHQGEARQRDSDFQKISRLVRAPIWREAAWGGCHMPWEQDATSASASHSGSAGEDTGKAAIRGAANALRGAMQGILAGGASKWEGAHDATVPGEVASTAANKGMDGKSVTRNVALPQPEAAVSHHHTVWMGDLNYRIELERDQVLELARKGNFDELYAADQLRASREAGTAFAGYNEAPISFAPTFKFTPGTGEYESKKMRVPSYCDRVLWRSAAGHHCSCSTYGSDPTIKTSDHKPVFAVLNASLGPRQLGGRPATFVLKLHIFDARAVLSAGGPESLDASPGRTADSFSRYDVPSVGAEDTTRQERLSGEEASLATPPFGYRILLSCGHMRRTPAVLNVAGVGHDPSVMAPSAGGTLLLYIEEDNVEALLADPFVIVVHSSGAEASFIEATPATVTSAEAERRQALARQSTTTAADGRNAPGANHDSGEGKHQETLQRPGSTMGRMGSGSFAIPREAIVSAGLLPDDRPSDEHRRVHAPTRDTALPVSADLYSSGVRAGRLTCRLALSLHAPQ</sequence>
<feature type="coiled-coil region" evidence="2">
    <location>
        <begin position="285"/>
        <end position="312"/>
    </location>
</feature>
<proteinExistence type="inferred from homology"/>
<comment type="similarity">
    <text evidence="1">Belongs to the inositol polyphosphate 5-phosphatase family.</text>
</comment>
<accession>A0A7R9T8I5</accession>
<dbReference type="Gene3D" id="3.60.10.10">
    <property type="entry name" value="Endonuclease/exonuclease/phosphatase"/>
    <property type="match status" value="1"/>
</dbReference>
<keyword evidence="2" id="KW-0175">Coiled coil</keyword>
<feature type="transmembrane region" description="Helical" evidence="4">
    <location>
        <begin position="141"/>
        <end position="163"/>
    </location>
</feature>
<dbReference type="Pfam" id="PF22669">
    <property type="entry name" value="Exo_endo_phos2"/>
    <property type="match status" value="2"/>
</dbReference>
<dbReference type="AlphaFoldDB" id="A0A7R9T8I5"/>
<evidence type="ECO:0000256" key="3">
    <source>
        <dbReference type="SAM" id="MobiDB-lite"/>
    </source>
</evidence>
<feature type="compositionally biased region" description="Basic and acidic residues" evidence="3">
    <location>
        <begin position="974"/>
        <end position="983"/>
    </location>
</feature>
<evidence type="ECO:0000256" key="1">
    <source>
        <dbReference type="ARBA" id="ARBA00010768"/>
    </source>
</evidence>
<feature type="transmembrane region" description="Helical" evidence="4">
    <location>
        <begin position="52"/>
        <end position="75"/>
    </location>
</feature>
<dbReference type="InterPro" id="IPR046985">
    <property type="entry name" value="IP5"/>
</dbReference>
<dbReference type="GO" id="GO:0004439">
    <property type="term" value="F:phosphatidylinositol-4,5-bisphosphate 5-phosphatase activity"/>
    <property type="evidence" value="ECO:0007669"/>
    <property type="project" value="TreeGrafter"/>
</dbReference>
<reference evidence="6" key="1">
    <citation type="submission" date="2021-01" db="EMBL/GenBank/DDBJ databases">
        <authorList>
            <person name="Corre E."/>
            <person name="Pelletier E."/>
            <person name="Niang G."/>
            <person name="Scheremetjew M."/>
            <person name="Finn R."/>
            <person name="Kale V."/>
            <person name="Holt S."/>
            <person name="Cochrane G."/>
            <person name="Meng A."/>
            <person name="Brown T."/>
            <person name="Cohen L."/>
        </authorList>
    </citation>
    <scope>NUCLEOTIDE SEQUENCE</scope>
    <source>
        <strain evidence="6">CCMP1413</strain>
    </source>
</reference>
<feature type="region of interest" description="Disordered" evidence="3">
    <location>
        <begin position="1010"/>
        <end position="1029"/>
    </location>
</feature>
<gene>
    <name evidence="6" type="ORF">PCOL08062_LOCUS482</name>
</gene>
<name>A0A7R9T8I5_9VIRI</name>
<feature type="domain" description="Inositol polyphosphate-related phosphatase" evidence="5">
    <location>
        <begin position="374"/>
        <end position="796"/>
    </location>
</feature>
<dbReference type="SMART" id="SM00128">
    <property type="entry name" value="IPPc"/>
    <property type="match status" value="1"/>
</dbReference>
<dbReference type="EMBL" id="HBDZ01000621">
    <property type="protein sequence ID" value="CAD8228397.1"/>
    <property type="molecule type" value="Transcribed_RNA"/>
</dbReference>
<protein>
    <recommendedName>
        <fullName evidence="5">Inositol polyphosphate-related phosphatase domain-containing protein</fullName>
    </recommendedName>
</protein>
<evidence type="ECO:0000259" key="5">
    <source>
        <dbReference type="SMART" id="SM00128"/>
    </source>
</evidence>
<keyword evidence="4" id="KW-0472">Membrane</keyword>
<organism evidence="6">
    <name type="scientific">Prasinoderma coloniale</name>
    <dbReference type="NCBI Taxonomy" id="156133"/>
    <lineage>
        <taxon>Eukaryota</taxon>
        <taxon>Viridiplantae</taxon>
        <taxon>Prasinodermophyta</taxon>
        <taxon>Prasinodermophyceae</taxon>
        <taxon>Prasinodermales</taxon>
        <taxon>Prasinodermaceae</taxon>
        <taxon>Prasinoderma</taxon>
    </lineage>
</organism>
<dbReference type="InterPro" id="IPR036691">
    <property type="entry name" value="Endo/exonu/phosph_ase_sf"/>
</dbReference>